<comment type="caution">
    <text evidence="1">The sequence shown here is derived from an EMBL/GenBank/DDBJ whole genome shotgun (WGS) entry which is preliminary data.</text>
</comment>
<keyword evidence="2" id="KW-1185">Reference proteome</keyword>
<dbReference type="Proteomes" id="UP001056120">
    <property type="component" value="Linkage Group LG04"/>
</dbReference>
<evidence type="ECO:0000313" key="2">
    <source>
        <dbReference type="Proteomes" id="UP001056120"/>
    </source>
</evidence>
<reference evidence="1 2" key="2">
    <citation type="journal article" date="2022" name="Mol. Ecol. Resour.">
        <title>The genomes of chicory, endive, great burdock and yacon provide insights into Asteraceae paleo-polyploidization history and plant inulin production.</title>
        <authorList>
            <person name="Fan W."/>
            <person name="Wang S."/>
            <person name="Wang H."/>
            <person name="Wang A."/>
            <person name="Jiang F."/>
            <person name="Liu H."/>
            <person name="Zhao H."/>
            <person name="Xu D."/>
            <person name="Zhang Y."/>
        </authorList>
    </citation>
    <scope>NUCLEOTIDE SEQUENCE [LARGE SCALE GENOMIC DNA]</scope>
    <source>
        <strain evidence="2">cv. Yunnan</strain>
        <tissue evidence="1">Leaves</tissue>
    </source>
</reference>
<gene>
    <name evidence="1" type="ORF">L1987_13560</name>
</gene>
<proteinExistence type="predicted"/>
<reference evidence="2" key="1">
    <citation type="journal article" date="2022" name="Mol. Ecol. Resour.">
        <title>The genomes of chicory, endive, great burdock and yacon provide insights into Asteraceae palaeo-polyploidization history and plant inulin production.</title>
        <authorList>
            <person name="Fan W."/>
            <person name="Wang S."/>
            <person name="Wang H."/>
            <person name="Wang A."/>
            <person name="Jiang F."/>
            <person name="Liu H."/>
            <person name="Zhao H."/>
            <person name="Xu D."/>
            <person name="Zhang Y."/>
        </authorList>
    </citation>
    <scope>NUCLEOTIDE SEQUENCE [LARGE SCALE GENOMIC DNA]</scope>
    <source>
        <strain evidence="2">cv. Yunnan</strain>
    </source>
</reference>
<sequence length="126" mass="14116">MSLPVVNFVPINACLKDPPKPSTFDGRLEGESLSCFYPFLLPELLYPLRSLQVSILYSRRGMARFTLPSRPYFATFTPIIAPSTVTSFKEEIQLSTPEIPENLMNPKPLPAPSNLRGTYASSRLPR</sequence>
<accession>A0ACB9JH91</accession>
<protein>
    <submittedName>
        <fullName evidence="1">Uncharacterized protein</fullName>
    </submittedName>
</protein>
<evidence type="ECO:0000313" key="1">
    <source>
        <dbReference type="EMBL" id="KAI3819712.1"/>
    </source>
</evidence>
<organism evidence="1 2">
    <name type="scientific">Smallanthus sonchifolius</name>
    <dbReference type="NCBI Taxonomy" id="185202"/>
    <lineage>
        <taxon>Eukaryota</taxon>
        <taxon>Viridiplantae</taxon>
        <taxon>Streptophyta</taxon>
        <taxon>Embryophyta</taxon>
        <taxon>Tracheophyta</taxon>
        <taxon>Spermatophyta</taxon>
        <taxon>Magnoliopsida</taxon>
        <taxon>eudicotyledons</taxon>
        <taxon>Gunneridae</taxon>
        <taxon>Pentapetalae</taxon>
        <taxon>asterids</taxon>
        <taxon>campanulids</taxon>
        <taxon>Asterales</taxon>
        <taxon>Asteraceae</taxon>
        <taxon>Asteroideae</taxon>
        <taxon>Heliantheae alliance</taxon>
        <taxon>Millerieae</taxon>
        <taxon>Smallanthus</taxon>
    </lineage>
</organism>
<name>A0ACB9JH91_9ASTR</name>
<dbReference type="EMBL" id="CM042021">
    <property type="protein sequence ID" value="KAI3819712.1"/>
    <property type="molecule type" value="Genomic_DNA"/>
</dbReference>